<feature type="transmembrane region" description="Helical" evidence="1">
    <location>
        <begin position="58"/>
        <end position="77"/>
    </location>
</feature>
<reference evidence="3 4" key="2">
    <citation type="journal article" date="2017" name="Int. J. Syst. Evol. Microbiol.">
        <title>Gordonia phthalatica sp. nov., a di-n-butyl phthalate-degrading bacterium isolated from activated sludge.</title>
        <authorList>
            <person name="Jin D."/>
            <person name="Kong X."/>
            <person name="Jia M."/>
            <person name="Yu X."/>
            <person name="Wang X."/>
            <person name="Zhuang X."/>
            <person name="Deng Y."/>
            <person name="Bai Z."/>
        </authorList>
    </citation>
    <scope>NUCLEOTIDE SEQUENCE [LARGE SCALE GENOMIC DNA]</scope>
    <source>
        <strain evidence="3 4">QH-11</strain>
    </source>
</reference>
<evidence type="ECO:0000313" key="4">
    <source>
        <dbReference type="Proteomes" id="UP000063789"/>
    </source>
</evidence>
<dbReference type="PATRIC" id="fig|1136941.3.peg.279"/>
<feature type="transmembrane region" description="Helical" evidence="1">
    <location>
        <begin position="17"/>
        <end position="37"/>
    </location>
</feature>
<feature type="transmembrane region" description="Helical" evidence="1">
    <location>
        <begin position="253"/>
        <end position="274"/>
    </location>
</feature>
<reference evidence="4" key="1">
    <citation type="submission" date="2015-06" db="EMBL/GenBank/DDBJ databases">
        <title>Complete genome sequence and metabolic analysis of phthalate degradation pathway in Gordonia sp. QH-11.</title>
        <authorList>
            <person name="Jin D."/>
            <person name="Kong X."/>
            <person name="Bai Z."/>
        </authorList>
    </citation>
    <scope>NUCLEOTIDE SEQUENCE [LARGE SCALE GENOMIC DNA]</scope>
    <source>
        <strain evidence="4">QH-11</strain>
    </source>
</reference>
<sequence length="596" mass="64729">MVAVVIYHLFGDLLPGGYLGVDIFFVLSGFLITSLLVREYGASGRISLRRFWTRRVRRILPAAITVLVVTTAVAGLIGGDVAVKLWRQFAGSALFVNNWVQIASSESYFADTTPRVFMHYWSLAIEEQFYVLWPLLFLVMMWAFRKRPLRSRMWASAGVAAALALASTVAMGLLFQSGVDPSRVYFGSDTHAFGILAGAGLALVVTAPGTFEDDSWPRILSPRVNAILGWLLAPAAFVGLMVLLFVLGDTAEATYRGGLFLACVLTTIVVHNAVRETGPLPRLLRIRVLRWLGERSFSLYLWHWPLFVFARELLRDAGDFWGSAWTIGAVAGVLTLVLSEASYRWIETPFRRLGLRGTLTSLGAASRRAVPAVAVVGTIVVCLLAGSALGSSPSKSQLETQLEQLAQLQEQANAKGQAAVRTERALPPGTQITAVGDSVMLASSQALFARFPGIYVDGEVSRHYSGAEPVLDALRANGQLRKYVVLGLGTNGQAFPGQLARIVRSMGPDRRVVLVVPYGHVDGIAEAAQQVLRWAPRQRNVYLAPWCQIADTHRGDLGPDGVHPIGPGLNEYADAVAQGLRQAVSGKRNPNITCPL</sequence>
<feature type="transmembrane region" description="Helical" evidence="1">
    <location>
        <begin position="223"/>
        <end position="247"/>
    </location>
</feature>
<feature type="transmembrane region" description="Helical" evidence="1">
    <location>
        <begin position="369"/>
        <end position="389"/>
    </location>
</feature>
<dbReference type="InterPro" id="IPR050879">
    <property type="entry name" value="Acyltransferase_3"/>
</dbReference>
<feature type="transmembrane region" description="Helical" evidence="1">
    <location>
        <begin position="157"/>
        <end position="179"/>
    </location>
</feature>
<dbReference type="GO" id="GO:0016747">
    <property type="term" value="F:acyltransferase activity, transferring groups other than amino-acyl groups"/>
    <property type="evidence" value="ECO:0007669"/>
    <property type="project" value="InterPro"/>
</dbReference>
<dbReference type="GO" id="GO:0009103">
    <property type="term" value="P:lipopolysaccharide biosynthetic process"/>
    <property type="evidence" value="ECO:0007669"/>
    <property type="project" value="TreeGrafter"/>
</dbReference>
<name>A0A0N7FV91_9ACTN</name>
<keyword evidence="1" id="KW-0472">Membrane</keyword>
<dbReference type="GO" id="GO:0016020">
    <property type="term" value="C:membrane"/>
    <property type="evidence" value="ECO:0007669"/>
    <property type="project" value="TreeGrafter"/>
</dbReference>
<dbReference type="SUPFAM" id="SSF52266">
    <property type="entry name" value="SGNH hydrolase"/>
    <property type="match status" value="1"/>
</dbReference>
<organism evidence="3 4">
    <name type="scientific">Gordonia phthalatica</name>
    <dbReference type="NCBI Taxonomy" id="1136941"/>
    <lineage>
        <taxon>Bacteria</taxon>
        <taxon>Bacillati</taxon>
        <taxon>Actinomycetota</taxon>
        <taxon>Actinomycetes</taxon>
        <taxon>Mycobacteriales</taxon>
        <taxon>Gordoniaceae</taxon>
        <taxon>Gordonia</taxon>
    </lineage>
</organism>
<dbReference type="KEGG" id="goq:ACH46_01375"/>
<dbReference type="EMBL" id="CP011853">
    <property type="protein sequence ID" value="ALG86503.1"/>
    <property type="molecule type" value="Genomic_DNA"/>
</dbReference>
<dbReference type="Pfam" id="PF01757">
    <property type="entry name" value="Acyl_transf_3"/>
    <property type="match status" value="1"/>
</dbReference>
<evidence type="ECO:0000256" key="1">
    <source>
        <dbReference type="SAM" id="Phobius"/>
    </source>
</evidence>
<keyword evidence="1" id="KW-0812">Transmembrane</keyword>
<dbReference type="InterPro" id="IPR002656">
    <property type="entry name" value="Acyl_transf_3_dom"/>
</dbReference>
<keyword evidence="4" id="KW-1185">Reference proteome</keyword>
<feature type="transmembrane region" description="Helical" evidence="1">
    <location>
        <begin position="320"/>
        <end position="343"/>
    </location>
</feature>
<gene>
    <name evidence="3" type="ORF">ACH46_01375</name>
</gene>
<feature type="domain" description="Acyltransferase 3" evidence="2">
    <location>
        <begin position="1"/>
        <end position="339"/>
    </location>
</feature>
<keyword evidence="1" id="KW-1133">Transmembrane helix</keyword>
<evidence type="ECO:0000259" key="2">
    <source>
        <dbReference type="Pfam" id="PF01757"/>
    </source>
</evidence>
<proteinExistence type="predicted"/>
<dbReference type="Proteomes" id="UP000063789">
    <property type="component" value="Chromosome"/>
</dbReference>
<accession>A0A0N7FV91</accession>
<keyword evidence="3" id="KW-0808">Transferase</keyword>
<evidence type="ECO:0000313" key="3">
    <source>
        <dbReference type="EMBL" id="ALG86503.1"/>
    </source>
</evidence>
<feature type="transmembrane region" description="Helical" evidence="1">
    <location>
        <begin position="128"/>
        <end position="145"/>
    </location>
</feature>
<feature type="transmembrane region" description="Helical" evidence="1">
    <location>
        <begin position="295"/>
        <end position="314"/>
    </location>
</feature>
<dbReference type="AlphaFoldDB" id="A0A0N7FV91"/>
<dbReference type="PANTHER" id="PTHR23028">
    <property type="entry name" value="ACETYLTRANSFERASE"/>
    <property type="match status" value="1"/>
</dbReference>
<dbReference type="PANTHER" id="PTHR23028:SF53">
    <property type="entry name" value="ACYL_TRANSF_3 DOMAIN-CONTAINING PROTEIN"/>
    <property type="match status" value="1"/>
</dbReference>
<protein>
    <submittedName>
        <fullName evidence="3">Acetyltransferase</fullName>
    </submittedName>
</protein>
<feature type="transmembrane region" description="Helical" evidence="1">
    <location>
        <begin position="191"/>
        <end position="211"/>
    </location>
</feature>